<dbReference type="GO" id="GO:0004879">
    <property type="term" value="F:nuclear receptor activity"/>
    <property type="evidence" value="ECO:0007669"/>
    <property type="project" value="InterPro"/>
</dbReference>
<dbReference type="SUPFAM" id="SSF48508">
    <property type="entry name" value="Nuclear receptor ligand-binding domain"/>
    <property type="match status" value="1"/>
</dbReference>
<gene>
    <name evidence="9" type="ORF">LARSCL_LOCUS19782</name>
</gene>
<evidence type="ECO:0000313" key="10">
    <source>
        <dbReference type="Proteomes" id="UP001497382"/>
    </source>
</evidence>
<feature type="domain" description="NR LBD" evidence="8">
    <location>
        <begin position="16"/>
        <end position="249"/>
    </location>
</feature>
<dbReference type="InterPro" id="IPR001723">
    <property type="entry name" value="Nuclear_hrmn_rcpt"/>
</dbReference>
<proteinExistence type="predicted"/>
<dbReference type="AlphaFoldDB" id="A0AAV2BJK3"/>
<evidence type="ECO:0000256" key="1">
    <source>
        <dbReference type="ARBA" id="ARBA00022723"/>
    </source>
</evidence>
<evidence type="ECO:0000259" key="8">
    <source>
        <dbReference type="PROSITE" id="PS51843"/>
    </source>
</evidence>
<keyword evidence="2" id="KW-0863">Zinc-finger</keyword>
<dbReference type="GO" id="GO:0030154">
    <property type="term" value="P:cell differentiation"/>
    <property type="evidence" value="ECO:0007669"/>
    <property type="project" value="TreeGrafter"/>
</dbReference>
<keyword evidence="1" id="KW-0479">Metal-binding</keyword>
<keyword evidence="7" id="KW-0675">Receptor</keyword>
<sequence length="252" mass="29657">MADPNKGFQIRHLTETEEALIGKLVTIQEEYESPSEEDFNKITPFILGDNEEDSMTRKQHITELTILNVQLIVEHSKRIPGFESIFKEDQITLLKTCFSEVMMLRAARRYDTETDSIYFAHNKPYTRETFHRASMGEFGDTTFRFCRTMCCMEVDNVEYALLTAIVTFCDTPKLLARKKVERFREFYIEILRSYTTINRPADENYFATLLSILDELRTLGDMNSKHYSFLKVYYKKLPPCLEEIWQTAMLHT</sequence>
<dbReference type="PANTHER" id="PTHR24082:SF507">
    <property type="entry name" value="BILE ACID RECEPTOR-RELATED"/>
    <property type="match status" value="1"/>
</dbReference>
<dbReference type="GO" id="GO:0090575">
    <property type="term" value="C:RNA polymerase II transcription regulator complex"/>
    <property type="evidence" value="ECO:0007669"/>
    <property type="project" value="TreeGrafter"/>
</dbReference>
<dbReference type="GO" id="GO:0000122">
    <property type="term" value="P:negative regulation of transcription by RNA polymerase II"/>
    <property type="evidence" value="ECO:0007669"/>
    <property type="project" value="TreeGrafter"/>
</dbReference>
<protein>
    <recommendedName>
        <fullName evidence="8">NR LBD domain-containing protein</fullName>
    </recommendedName>
</protein>
<comment type="caution">
    <text evidence="9">The sequence shown here is derived from an EMBL/GenBank/DDBJ whole genome shotgun (WGS) entry which is preliminary data.</text>
</comment>
<dbReference type="GO" id="GO:0000978">
    <property type="term" value="F:RNA polymerase II cis-regulatory region sequence-specific DNA binding"/>
    <property type="evidence" value="ECO:0007669"/>
    <property type="project" value="TreeGrafter"/>
</dbReference>
<dbReference type="Pfam" id="PF00104">
    <property type="entry name" value="Hormone_recep"/>
    <property type="match status" value="1"/>
</dbReference>
<dbReference type="InterPro" id="IPR003069">
    <property type="entry name" value="Ecdystd_rcpt"/>
</dbReference>
<dbReference type="SMART" id="SM00430">
    <property type="entry name" value="HOLI"/>
    <property type="match status" value="1"/>
</dbReference>
<keyword evidence="3" id="KW-0862">Zinc</keyword>
<keyword evidence="6" id="KW-0804">Transcription</keyword>
<dbReference type="FunFam" id="1.10.565.10:FF:000030">
    <property type="entry name" value="Ecdysone receptor (Isoform A)"/>
    <property type="match status" value="1"/>
</dbReference>
<dbReference type="PRINTS" id="PR01283">
    <property type="entry name" value="ECDYSTEROIDR"/>
</dbReference>
<dbReference type="GO" id="GO:0035076">
    <property type="term" value="P:ecdysone receptor signaling pathway"/>
    <property type="evidence" value="ECO:0007669"/>
    <property type="project" value="InterPro"/>
</dbReference>
<name>A0AAV2BJK3_9ARAC</name>
<accession>A0AAV2BJK3</accession>
<reference evidence="9 10" key="1">
    <citation type="submission" date="2024-04" db="EMBL/GenBank/DDBJ databases">
        <authorList>
            <person name="Rising A."/>
            <person name="Reimegard J."/>
            <person name="Sonavane S."/>
            <person name="Akerstrom W."/>
            <person name="Nylinder S."/>
            <person name="Hedman E."/>
            <person name="Kallberg Y."/>
        </authorList>
    </citation>
    <scope>NUCLEOTIDE SEQUENCE [LARGE SCALE GENOMIC DNA]</scope>
</reference>
<evidence type="ECO:0000256" key="7">
    <source>
        <dbReference type="ARBA" id="ARBA00023170"/>
    </source>
</evidence>
<dbReference type="PRINTS" id="PR00398">
    <property type="entry name" value="STRDHORMONER"/>
</dbReference>
<evidence type="ECO:0000256" key="3">
    <source>
        <dbReference type="ARBA" id="ARBA00022833"/>
    </source>
</evidence>
<dbReference type="Gene3D" id="1.10.565.10">
    <property type="entry name" value="Retinoid X Receptor"/>
    <property type="match status" value="1"/>
</dbReference>
<dbReference type="GO" id="GO:0045944">
    <property type="term" value="P:positive regulation of transcription by RNA polymerase II"/>
    <property type="evidence" value="ECO:0007669"/>
    <property type="project" value="TreeGrafter"/>
</dbReference>
<evidence type="ECO:0000256" key="6">
    <source>
        <dbReference type="ARBA" id="ARBA00023163"/>
    </source>
</evidence>
<dbReference type="GO" id="GO:0008270">
    <property type="term" value="F:zinc ion binding"/>
    <property type="evidence" value="ECO:0007669"/>
    <property type="project" value="UniProtKB-KW"/>
</dbReference>
<dbReference type="InterPro" id="IPR000536">
    <property type="entry name" value="Nucl_hrmn_rcpt_lig-bd"/>
</dbReference>
<dbReference type="InterPro" id="IPR050234">
    <property type="entry name" value="Nuclear_hormone_rcpt_NR1"/>
</dbReference>
<organism evidence="9 10">
    <name type="scientific">Larinioides sclopetarius</name>
    <dbReference type="NCBI Taxonomy" id="280406"/>
    <lineage>
        <taxon>Eukaryota</taxon>
        <taxon>Metazoa</taxon>
        <taxon>Ecdysozoa</taxon>
        <taxon>Arthropoda</taxon>
        <taxon>Chelicerata</taxon>
        <taxon>Arachnida</taxon>
        <taxon>Araneae</taxon>
        <taxon>Araneomorphae</taxon>
        <taxon>Entelegynae</taxon>
        <taxon>Araneoidea</taxon>
        <taxon>Araneidae</taxon>
        <taxon>Larinioides</taxon>
    </lineage>
</organism>
<dbReference type="PROSITE" id="PS51843">
    <property type="entry name" value="NR_LBD"/>
    <property type="match status" value="1"/>
</dbReference>
<dbReference type="InterPro" id="IPR035500">
    <property type="entry name" value="NHR-like_dom_sf"/>
</dbReference>
<evidence type="ECO:0000256" key="4">
    <source>
        <dbReference type="ARBA" id="ARBA00023015"/>
    </source>
</evidence>
<keyword evidence="5" id="KW-0238">DNA-binding</keyword>
<evidence type="ECO:0000256" key="2">
    <source>
        <dbReference type="ARBA" id="ARBA00022771"/>
    </source>
</evidence>
<keyword evidence="4" id="KW-0805">Transcription regulation</keyword>
<evidence type="ECO:0000313" key="9">
    <source>
        <dbReference type="EMBL" id="CAL1296426.1"/>
    </source>
</evidence>
<dbReference type="PANTHER" id="PTHR24082">
    <property type="entry name" value="NUCLEAR HORMONE RECEPTOR"/>
    <property type="match status" value="1"/>
</dbReference>
<dbReference type="EMBL" id="CAXIEN010000396">
    <property type="protein sequence ID" value="CAL1296426.1"/>
    <property type="molecule type" value="Genomic_DNA"/>
</dbReference>
<dbReference type="Proteomes" id="UP001497382">
    <property type="component" value="Unassembled WGS sequence"/>
</dbReference>
<dbReference type="GO" id="GO:0035100">
    <property type="term" value="F:ecdysone binding"/>
    <property type="evidence" value="ECO:0007669"/>
    <property type="project" value="InterPro"/>
</dbReference>
<evidence type="ECO:0000256" key="5">
    <source>
        <dbReference type="ARBA" id="ARBA00023125"/>
    </source>
</evidence>
<keyword evidence="10" id="KW-1185">Reference proteome</keyword>